<evidence type="ECO:0008006" key="6">
    <source>
        <dbReference type="Google" id="ProtNLM"/>
    </source>
</evidence>
<evidence type="ECO:0000256" key="1">
    <source>
        <dbReference type="ARBA" id="ARBA00022737"/>
    </source>
</evidence>
<dbReference type="InterPro" id="IPR011990">
    <property type="entry name" value="TPR-like_helical_dom_sf"/>
</dbReference>
<dbReference type="EMBL" id="MU167259">
    <property type="protein sequence ID" value="KAG0146577.1"/>
    <property type="molecule type" value="Genomic_DNA"/>
</dbReference>
<dbReference type="FunFam" id="1.25.40.10:FF:000010">
    <property type="entry name" value="Stress-induced phosphoprotein 1"/>
    <property type="match status" value="1"/>
</dbReference>
<evidence type="ECO:0000313" key="5">
    <source>
        <dbReference type="Proteomes" id="UP000886653"/>
    </source>
</evidence>
<comment type="caution">
    <text evidence="4">The sequence shown here is derived from an EMBL/GenBank/DDBJ whole genome shotgun (WGS) entry which is preliminary data.</text>
</comment>
<feature type="repeat" description="TPR" evidence="3">
    <location>
        <begin position="87"/>
        <end position="120"/>
    </location>
</feature>
<gene>
    <name evidence="4" type="ORF">CROQUDRAFT_514641</name>
</gene>
<organism evidence="4 5">
    <name type="scientific">Cronartium quercuum f. sp. fusiforme G11</name>
    <dbReference type="NCBI Taxonomy" id="708437"/>
    <lineage>
        <taxon>Eukaryota</taxon>
        <taxon>Fungi</taxon>
        <taxon>Dikarya</taxon>
        <taxon>Basidiomycota</taxon>
        <taxon>Pucciniomycotina</taxon>
        <taxon>Pucciniomycetes</taxon>
        <taxon>Pucciniales</taxon>
        <taxon>Coleosporiaceae</taxon>
        <taxon>Cronartium</taxon>
    </lineage>
</organism>
<dbReference type="InterPro" id="IPR019734">
    <property type="entry name" value="TPR_rpt"/>
</dbReference>
<accession>A0A9P6NJ63</accession>
<dbReference type="SMART" id="SM00028">
    <property type="entry name" value="TPR"/>
    <property type="match status" value="3"/>
</dbReference>
<dbReference type="Proteomes" id="UP000886653">
    <property type="component" value="Unassembled WGS sequence"/>
</dbReference>
<sequence length="140" mass="15993">MSEEISQELKAQADALKAEGNTLYKSRDFPAAIIAYEKAFSLNPDPVYLNNLAACYFEQGDYDACIKECNRAVEEGRERRVDYKIVAKSFARMGSAYFKKGEYDAAIKNLEKSLTEHRTPEVLAKLKEVRFDLFQTFLIT</sequence>
<keyword evidence="5" id="KW-1185">Reference proteome</keyword>
<protein>
    <recommendedName>
        <fullName evidence="6">Tetratricopeptide repeat protein</fullName>
    </recommendedName>
</protein>
<dbReference type="Pfam" id="PF13424">
    <property type="entry name" value="TPR_12"/>
    <property type="match status" value="1"/>
</dbReference>
<dbReference type="AlphaFoldDB" id="A0A9P6NJ63"/>
<reference evidence="4" key="1">
    <citation type="submission" date="2013-11" db="EMBL/GenBank/DDBJ databases">
        <title>Genome sequence of the fusiform rust pathogen reveals effectors for host alternation and coevolution with pine.</title>
        <authorList>
            <consortium name="DOE Joint Genome Institute"/>
            <person name="Smith K."/>
            <person name="Pendleton A."/>
            <person name="Kubisiak T."/>
            <person name="Anderson C."/>
            <person name="Salamov A."/>
            <person name="Aerts A."/>
            <person name="Riley R."/>
            <person name="Clum A."/>
            <person name="Lindquist E."/>
            <person name="Ence D."/>
            <person name="Campbell M."/>
            <person name="Kronenberg Z."/>
            <person name="Feau N."/>
            <person name="Dhillon B."/>
            <person name="Hamelin R."/>
            <person name="Burleigh J."/>
            <person name="Smith J."/>
            <person name="Yandell M."/>
            <person name="Nelson C."/>
            <person name="Grigoriev I."/>
            <person name="Davis J."/>
        </authorList>
    </citation>
    <scope>NUCLEOTIDE SEQUENCE</scope>
    <source>
        <strain evidence="4">G11</strain>
    </source>
</reference>
<dbReference type="InterPro" id="IPR013105">
    <property type="entry name" value="TPR_2"/>
</dbReference>
<evidence type="ECO:0000256" key="3">
    <source>
        <dbReference type="PROSITE-ProRule" id="PRU00339"/>
    </source>
</evidence>
<feature type="repeat" description="TPR" evidence="3">
    <location>
        <begin position="13"/>
        <end position="46"/>
    </location>
</feature>
<dbReference type="Gene3D" id="1.25.40.10">
    <property type="entry name" value="Tetratricopeptide repeat domain"/>
    <property type="match status" value="1"/>
</dbReference>
<keyword evidence="2 3" id="KW-0802">TPR repeat</keyword>
<dbReference type="SUPFAM" id="SSF48452">
    <property type="entry name" value="TPR-like"/>
    <property type="match status" value="1"/>
</dbReference>
<dbReference type="Pfam" id="PF07719">
    <property type="entry name" value="TPR_2"/>
    <property type="match status" value="1"/>
</dbReference>
<dbReference type="PANTHER" id="PTHR22904">
    <property type="entry name" value="TPR REPEAT CONTAINING PROTEIN"/>
    <property type="match status" value="1"/>
</dbReference>
<proteinExistence type="predicted"/>
<name>A0A9P6NJ63_9BASI</name>
<keyword evidence="1" id="KW-0677">Repeat</keyword>
<dbReference type="PANTHER" id="PTHR22904:SF523">
    <property type="entry name" value="STRESS-INDUCED-PHOSPHOPROTEIN 1"/>
    <property type="match status" value="1"/>
</dbReference>
<evidence type="ECO:0000256" key="2">
    <source>
        <dbReference type="ARBA" id="ARBA00022803"/>
    </source>
</evidence>
<evidence type="ECO:0000313" key="4">
    <source>
        <dbReference type="EMBL" id="KAG0146577.1"/>
    </source>
</evidence>
<dbReference type="GO" id="GO:0051879">
    <property type="term" value="F:Hsp90 protein binding"/>
    <property type="evidence" value="ECO:0007669"/>
    <property type="project" value="TreeGrafter"/>
</dbReference>
<dbReference type="PROSITE" id="PS50005">
    <property type="entry name" value="TPR"/>
    <property type="match status" value="2"/>
</dbReference>
<dbReference type="OrthoDB" id="2423701at2759"/>